<keyword evidence="12 15" id="KW-0457">Lysine biosynthesis</keyword>
<evidence type="ECO:0000256" key="2">
    <source>
        <dbReference type="ARBA" id="ARBA00005076"/>
    </source>
</evidence>
<dbReference type="InterPro" id="IPR005986">
    <property type="entry name" value="Asp_semialdehyde_DH_beta"/>
</dbReference>
<dbReference type="Pfam" id="PF01118">
    <property type="entry name" value="Semialdhyde_dh"/>
    <property type="match status" value="1"/>
</dbReference>
<dbReference type="UniPathway" id="UPA00050">
    <property type="reaction ID" value="UER00463"/>
</dbReference>
<dbReference type="NCBIfam" id="TIGR01296">
    <property type="entry name" value="asd_B"/>
    <property type="match status" value="1"/>
</dbReference>
<evidence type="ECO:0000256" key="12">
    <source>
        <dbReference type="ARBA" id="ARBA00023154"/>
    </source>
</evidence>
<dbReference type="eggNOG" id="COG0136">
    <property type="taxonomic scope" value="Bacteria"/>
</dbReference>
<dbReference type="GO" id="GO:0019877">
    <property type="term" value="P:diaminopimelate biosynthetic process"/>
    <property type="evidence" value="ECO:0007669"/>
    <property type="project" value="UniProtKB-UniRule"/>
</dbReference>
<dbReference type="SMART" id="SM00859">
    <property type="entry name" value="Semialdhyde_dh"/>
    <property type="match status" value="1"/>
</dbReference>
<dbReference type="RefSeq" id="WP_039205606.1">
    <property type="nucleotide sequence ID" value="NZ_JSCE01000002.1"/>
</dbReference>
<organism evidence="18 19">
    <name type="scientific">Anaerovibrio lipolyticus</name>
    <dbReference type="NCBI Taxonomy" id="82374"/>
    <lineage>
        <taxon>Bacteria</taxon>
        <taxon>Bacillati</taxon>
        <taxon>Bacillota</taxon>
        <taxon>Negativicutes</taxon>
        <taxon>Selenomonadales</taxon>
        <taxon>Selenomonadaceae</taxon>
        <taxon>Anaerovibrio</taxon>
    </lineage>
</organism>
<comment type="similarity">
    <text evidence="4 15">Belongs to the aspartate-semialdehyde dehydrogenase family.</text>
</comment>
<dbReference type="InterPro" id="IPR000534">
    <property type="entry name" value="Semialdehyde_DH_NAD-bd"/>
</dbReference>
<keyword evidence="9 15" id="KW-0521">NADP</keyword>
<dbReference type="GO" id="GO:0071266">
    <property type="term" value="P:'de novo' L-methionine biosynthetic process"/>
    <property type="evidence" value="ECO:0007669"/>
    <property type="project" value="UniProtKB-UniRule"/>
</dbReference>
<comment type="pathway">
    <text evidence="3 15">Amino-acid biosynthesis; L-threonine biosynthesis; L-threonine from L-aspartate: step 2/5.</text>
</comment>
<dbReference type="GO" id="GO:0046983">
    <property type="term" value="F:protein dimerization activity"/>
    <property type="evidence" value="ECO:0007669"/>
    <property type="project" value="InterPro"/>
</dbReference>
<dbReference type="NCBIfam" id="NF011456">
    <property type="entry name" value="PRK14874.1"/>
    <property type="match status" value="1"/>
</dbReference>
<dbReference type="EMBL" id="JSCE01000002">
    <property type="protein sequence ID" value="KHM53220.1"/>
    <property type="molecule type" value="Genomic_DNA"/>
</dbReference>
<dbReference type="PIRSF" id="PIRSF000148">
    <property type="entry name" value="ASA_dh"/>
    <property type="match status" value="1"/>
</dbReference>
<proteinExistence type="inferred from homology"/>
<dbReference type="GO" id="GO:0009097">
    <property type="term" value="P:isoleucine biosynthetic process"/>
    <property type="evidence" value="ECO:0007669"/>
    <property type="project" value="UniProtKB-UniRule"/>
</dbReference>
<feature type="binding site" evidence="15">
    <location>
        <position position="321"/>
    </location>
    <ligand>
        <name>NADP(+)</name>
        <dbReference type="ChEBI" id="CHEBI:58349"/>
    </ligand>
</feature>
<comment type="pathway">
    <text evidence="1 15">Amino-acid biosynthesis; L-methionine biosynthesis via de novo pathway; L-homoserine from L-aspartate: step 2/3.</text>
</comment>
<comment type="function">
    <text evidence="15">Catalyzes the NADPH-dependent formation of L-aspartate-semialdehyde (L-ASA) by the reductive dephosphorylation of L-aspartyl-4-phosphate.</text>
</comment>
<dbReference type="Gene3D" id="3.40.50.720">
    <property type="entry name" value="NAD(P)-binding Rossmann-like Domain"/>
    <property type="match status" value="1"/>
</dbReference>
<dbReference type="HAMAP" id="MF_02121">
    <property type="entry name" value="ASADH"/>
    <property type="match status" value="1"/>
</dbReference>
<feature type="binding site" evidence="15">
    <location>
        <position position="241"/>
    </location>
    <ligand>
        <name>substrate</name>
    </ligand>
</feature>
<accession>A0A0B2JY62</accession>
<keyword evidence="13 15" id="KW-0486">Methionine biosynthesis</keyword>
<dbReference type="CDD" id="cd02316">
    <property type="entry name" value="VcASADH2_like_N"/>
    <property type="match status" value="1"/>
</dbReference>
<evidence type="ECO:0000313" key="18">
    <source>
        <dbReference type="EMBL" id="KHM53220.1"/>
    </source>
</evidence>
<comment type="subunit">
    <text evidence="5 15">Homodimer.</text>
</comment>
<keyword evidence="7 15" id="KW-0028">Amino-acid biosynthesis</keyword>
<dbReference type="GO" id="GO:0009089">
    <property type="term" value="P:lysine biosynthetic process via diaminopimelate"/>
    <property type="evidence" value="ECO:0007669"/>
    <property type="project" value="UniProtKB-UniRule"/>
</dbReference>
<feature type="active site" description="Acyl-thioester intermediate" evidence="15 16">
    <location>
        <position position="128"/>
    </location>
</feature>
<dbReference type="STRING" id="82374.NZ47_00185"/>
<dbReference type="CDD" id="cd18131">
    <property type="entry name" value="ASADH_C_bac_euk_like"/>
    <property type="match status" value="1"/>
</dbReference>
<evidence type="ECO:0000256" key="11">
    <source>
        <dbReference type="ARBA" id="ARBA00023002"/>
    </source>
</evidence>
<keyword evidence="19" id="KW-1185">Reference proteome</keyword>
<protein>
    <recommendedName>
        <fullName evidence="6 15">Aspartate-semialdehyde dehydrogenase</fullName>
        <shortName evidence="15">ASA dehydrogenase</shortName>
        <shortName evidence="15">ASADH</shortName>
        <ecNumber evidence="6 15">1.2.1.11</ecNumber>
    </recommendedName>
    <alternativeName>
        <fullName evidence="15">Aspartate-beta-semialdehyde dehydrogenase</fullName>
    </alternativeName>
</protein>
<evidence type="ECO:0000256" key="10">
    <source>
        <dbReference type="ARBA" id="ARBA00022915"/>
    </source>
</evidence>
<comment type="caution">
    <text evidence="15">Lacks conserved residue(s) required for the propagation of feature annotation.</text>
</comment>
<dbReference type="InterPro" id="IPR012080">
    <property type="entry name" value="Asp_semialdehyde_DH"/>
</dbReference>
<evidence type="ECO:0000313" key="19">
    <source>
        <dbReference type="Proteomes" id="UP000030993"/>
    </source>
</evidence>
<dbReference type="PANTHER" id="PTHR46278">
    <property type="entry name" value="DEHYDROGENASE, PUTATIVE-RELATED"/>
    <property type="match status" value="1"/>
</dbReference>
<dbReference type="Gene3D" id="3.30.360.10">
    <property type="entry name" value="Dihydrodipicolinate Reductase, domain 2"/>
    <property type="match status" value="1"/>
</dbReference>
<dbReference type="EC" id="1.2.1.11" evidence="6 15"/>
<evidence type="ECO:0000256" key="14">
    <source>
        <dbReference type="ARBA" id="ARBA00047891"/>
    </source>
</evidence>
<comment type="catalytic activity">
    <reaction evidence="14 15">
        <text>L-aspartate 4-semialdehyde + phosphate + NADP(+) = 4-phospho-L-aspartate + NADPH + H(+)</text>
        <dbReference type="Rhea" id="RHEA:24284"/>
        <dbReference type="ChEBI" id="CHEBI:15378"/>
        <dbReference type="ChEBI" id="CHEBI:43474"/>
        <dbReference type="ChEBI" id="CHEBI:57535"/>
        <dbReference type="ChEBI" id="CHEBI:57783"/>
        <dbReference type="ChEBI" id="CHEBI:58349"/>
        <dbReference type="ChEBI" id="CHEBI:537519"/>
        <dbReference type="EC" id="1.2.1.11"/>
    </reaction>
</comment>
<evidence type="ECO:0000256" key="9">
    <source>
        <dbReference type="ARBA" id="ARBA00022857"/>
    </source>
</evidence>
<name>A0A0B2JY62_9FIRM</name>
<feature type="binding site" evidence="15">
    <location>
        <begin position="40"/>
        <end position="41"/>
    </location>
    <ligand>
        <name>NADP(+)</name>
        <dbReference type="ChEBI" id="CHEBI:58349"/>
    </ligand>
</feature>
<dbReference type="GO" id="GO:0051287">
    <property type="term" value="F:NAD binding"/>
    <property type="evidence" value="ECO:0007669"/>
    <property type="project" value="InterPro"/>
</dbReference>
<evidence type="ECO:0000256" key="1">
    <source>
        <dbReference type="ARBA" id="ARBA00005021"/>
    </source>
</evidence>
<evidence type="ECO:0000256" key="16">
    <source>
        <dbReference type="PIRSR" id="PIRSR000148-1"/>
    </source>
</evidence>
<comment type="pathway">
    <text evidence="2 15">Amino-acid biosynthesis; L-lysine biosynthesis via DAP pathway; (S)-tetrahydrodipicolinate from L-aspartate: step 2/4.</text>
</comment>
<dbReference type="GO" id="GO:0009088">
    <property type="term" value="P:threonine biosynthetic process"/>
    <property type="evidence" value="ECO:0007669"/>
    <property type="project" value="UniProtKB-UniRule"/>
</dbReference>
<dbReference type="InterPro" id="IPR012280">
    <property type="entry name" value="Semialdhyde_DH_dimer_dom"/>
</dbReference>
<keyword evidence="11 15" id="KW-0560">Oxidoreductase</keyword>
<sequence>MKKYNVAILGATGAVGQEFLNLIEERKFPFANLKLLASKRSAGKKIQFMGKEYTVEEATENSFNDVDIALFAGGSISKTLGPAAAKAGAVVIDNSSTFRMDPEVPLIVPEVNPEDISWHKGIIANPNCSTIIMVMALKPLYDVSKIKRVVVSTYQAVSGGGKEAMAELEQQVKDINDGKEVVANILPGAALKKHYQIAFNLIPQIDVFKENLYTKEEMKMIDETKKIMNDQDMRITATTIRVPVYRSHAESVNVEFEDEVSVEKAREVLAKFPGVILRDNPDEQEYPMPLETSGKDDVEVGRIRKDYSIDHGLNFWVCGDQIRKGAALNALQIAEYMMEHDMIKK</sequence>
<comment type="caution">
    <text evidence="18">The sequence shown here is derived from an EMBL/GenBank/DDBJ whole genome shotgun (WGS) entry which is preliminary data.</text>
</comment>
<feature type="binding site" evidence="15">
    <location>
        <begin position="158"/>
        <end position="159"/>
    </location>
    <ligand>
        <name>NADP(+)</name>
        <dbReference type="ChEBI" id="CHEBI:58349"/>
    </ligand>
</feature>
<evidence type="ECO:0000259" key="17">
    <source>
        <dbReference type="SMART" id="SM00859"/>
    </source>
</evidence>
<evidence type="ECO:0000256" key="7">
    <source>
        <dbReference type="ARBA" id="ARBA00022605"/>
    </source>
</evidence>
<evidence type="ECO:0000256" key="3">
    <source>
        <dbReference type="ARBA" id="ARBA00005097"/>
    </source>
</evidence>
<dbReference type="InterPro" id="IPR036291">
    <property type="entry name" value="NAD(P)-bd_dom_sf"/>
</dbReference>
<dbReference type="SUPFAM" id="SSF55347">
    <property type="entry name" value="Glyceraldehyde-3-phosphate dehydrogenase-like, C-terminal domain"/>
    <property type="match status" value="1"/>
</dbReference>
<reference evidence="18 19" key="1">
    <citation type="journal article" date="2013" name="PLoS ONE">
        <title>Identification and characterization of three novel lipases belonging to families II and V from Anaerovibrio lipolyticus 5ST.</title>
        <authorList>
            <person name="Prive F."/>
            <person name="Kaderbhai N.N."/>
            <person name="Girdwood S."/>
            <person name="Worgan H.J."/>
            <person name="Pinloche E."/>
            <person name="Scollan N.D."/>
            <person name="Huws S.A."/>
            <person name="Newbold C.J."/>
        </authorList>
    </citation>
    <scope>NUCLEOTIDE SEQUENCE [LARGE SCALE GENOMIC DNA]</scope>
    <source>
        <strain evidence="18 19">5S</strain>
    </source>
</reference>
<evidence type="ECO:0000256" key="15">
    <source>
        <dbReference type="HAMAP-Rule" id="MF_02121"/>
    </source>
</evidence>
<dbReference type="SUPFAM" id="SSF51735">
    <property type="entry name" value="NAD(P)-binding Rossmann-fold domains"/>
    <property type="match status" value="1"/>
</dbReference>
<evidence type="ECO:0000256" key="5">
    <source>
        <dbReference type="ARBA" id="ARBA00011738"/>
    </source>
</evidence>
<feature type="binding site" evidence="15">
    <location>
        <position position="99"/>
    </location>
    <ligand>
        <name>phosphate</name>
        <dbReference type="ChEBI" id="CHEBI:43474"/>
    </ligand>
</feature>
<dbReference type="GO" id="GO:0004073">
    <property type="term" value="F:aspartate-semialdehyde dehydrogenase activity"/>
    <property type="evidence" value="ECO:0007669"/>
    <property type="project" value="UniProtKB-UniRule"/>
</dbReference>
<evidence type="ECO:0000256" key="6">
    <source>
        <dbReference type="ARBA" id="ARBA00013120"/>
    </source>
</evidence>
<dbReference type="PANTHER" id="PTHR46278:SF2">
    <property type="entry name" value="ASPARTATE-SEMIALDEHYDE DEHYDROGENASE"/>
    <property type="match status" value="1"/>
</dbReference>
<dbReference type="UniPathway" id="UPA00034">
    <property type="reaction ID" value="UER00016"/>
</dbReference>
<evidence type="ECO:0000256" key="4">
    <source>
        <dbReference type="ARBA" id="ARBA00010584"/>
    </source>
</evidence>
<keyword evidence="10 15" id="KW-0220">Diaminopimelate biosynthesis</keyword>
<feature type="domain" description="Semialdehyde dehydrogenase NAD-binding" evidence="17">
    <location>
        <begin position="5"/>
        <end position="119"/>
    </location>
</feature>
<feature type="binding site" evidence="15">
    <location>
        <position position="155"/>
    </location>
    <ligand>
        <name>substrate</name>
    </ligand>
</feature>
<gene>
    <name evidence="15" type="primary">asd</name>
    <name evidence="18" type="ORF">NZ47_00185</name>
</gene>
<dbReference type="AlphaFoldDB" id="A0A0B2JY62"/>
<dbReference type="Pfam" id="PF02774">
    <property type="entry name" value="Semialdhyde_dhC"/>
    <property type="match status" value="1"/>
</dbReference>
<dbReference type="Proteomes" id="UP000030993">
    <property type="component" value="Unassembled WGS sequence"/>
</dbReference>
<feature type="binding site" evidence="15">
    <location>
        <begin position="12"/>
        <end position="15"/>
    </location>
    <ligand>
        <name>NADP(+)</name>
        <dbReference type="ChEBI" id="CHEBI:58349"/>
    </ligand>
</feature>
<evidence type="ECO:0000256" key="8">
    <source>
        <dbReference type="ARBA" id="ARBA00022697"/>
    </source>
</evidence>
<keyword evidence="8 15" id="KW-0791">Threonine biosynthesis</keyword>
<dbReference type="UniPathway" id="UPA00051">
    <property type="reaction ID" value="UER00464"/>
</dbReference>
<dbReference type="GO" id="GO:0050661">
    <property type="term" value="F:NADP binding"/>
    <property type="evidence" value="ECO:0007669"/>
    <property type="project" value="UniProtKB-UniRule"/>
</dbReference>
<feature type="active site" description="Proton acceptor" evidence="15 16">
    <location>
        <position position="248"/>
    </location>
</feature>
<evidence type="ECO:0000256" key="13">
    <source>
        <dbReference type="ARBA" id="ARBA00023167"/>
    </source>
</evidence>